<dbReference type="PROSITE" id="PS50088">
    <property type="entry name" value="ANK_REPEAT"/>
    <property type="match status" value="9"/>
</dbReference>
<dbReference type="Gene3D" id="3.40.50.1580">
    <property type="entry name" value="Nucleoside phosphorylase domain"/>
    <property type="match status" value="1"/>
</dbReference>
<dbReference type="Pfam" id="PF24883">
    <property type="entry name" value="NPHP3_N"/>
    <property type="match status" value="1"/>
</dbReference>
<dbReference type="InterPro" id="IPR054471">
    <property type="entry name" value="GPIID_WHD"/>
</dbReference>
<dbReference type="GO" id="GO:0009116">
    <property type="term" value="P:nucleoside metabolic process"/>
    <property type="evidence" value="ECO:0007669"/>
    <property type="project" value="InterPro"/>
</dbReference>
<dbReference type="Pfam" id="PF12796">
    <property type="entry name" value="Ank_2"/>
    <property type="match status" value="4"/>
</dbReference>
<dbReference type="EMBL" id="JAIWOZ010000007">
    <property type="protein sequence ID" value="KAH6603497.1"/>
    <property type="molecule type" value="Genomic_DNA"/>
</dbReference>
<feature type="repeat" description="ANK" evidence="3">
    <location>
        <begin position="1031"/>
        <end position="1052"/>
    </location>
</feature>
<feature type="repeat" description="ANK" evidence="3">
    <location>
        <begin position="929"/>
        <end position="950"/>
    </location>
</feature>
<proteinExistence type="predicted"/>
<dbReference type="SUPFAM" id="SSF53167">
    <property type="entry name" value="Purine and uridine phosphorylases"/>
    <property type="match status" value="1"/>
</dbReference>
<feature type="domain" description="GPI inositol-deacylase winged helix" evidence="4">
    <location>
        <begin position="682"/>
        <end position="759"/>
    </location>
</feature>
<dbReference type="InterPro" id="IPR002110">
    <property type="entry name" value="Ankyrin_rpt"/>
</dbReference>
<dbReference type="Gene3D" id="1.25.40.20">
    <property type="entry name" value="Ankyrin repeat-containing domain"/>
    <property type="match status" value="6"/>
</dbReference>
<keyword evidence="2 3" id="KW-0040">ANK repeat</keyword>
<sequence>MATQTAATEAKTHDDYAVGWVCALPKEQTAATAMLDQRHASLPKPPNDPNTYTLGSIGKHNVVIACLPKGHTGSIPAATVVARMVSTFPSIKVGLMVGIGSGVPPKVKLGDVVVSTPEAAFPGVVQWDFGKVKEGSFERIGSLNNPPSSLLTALTKVETDHELVGSKIPQYLAEMGEKWPRLAPKYLKSDSLKDVLFEADYSHVYRSPTDHDVASGSDSGGEEEESCRFCDKTKVIKRKSRDMRVHQGLIASGNQAIQSAALRDKLKEGLGGHLLCIETEAAGLMNNFPCVIIRGISDYADSHKNEDWEEHAAAAAAAFAKELLEYVQPSDVDGERTVKDILSQESVLDSVSATGVSVSQIKANLDKKEDLEVLDWITKVEYGPQHSDLLRRRQPGTGRWLLDSAEYNAWLATEKQTLFCPGIPGAGKTILTSIVIDHLEGKFQSDPTTRIAYIYCNYRRQEEQGIENLLASLLKQLSRGRASLPDCVKEMYSQNNDKRTRPSLSEILTALHSVAVMYSRVFIIVDALDECQASNGCRQRFLTELFNLQEKCGANCFATSRFIPEIIACFKTTSALLEIRASKEDLERYIRSRIEQLPSFIQERQDLQAEITTVVSEAVDGMFLLAHIYLESLNGKLTPKAVTNALKEFQELNSGSGEDRKAEILSHTYEQAMLRINGQQPGFKDLANKVLSWIVYAERNMTTAEFQHALAVEVGEQKLDEENIASIQDVVSVCAGLVTVDDESNIIRLVHYTTHEYFNQTRNRWFPNAEADIADVCITYLSFSAFEGGPCETADEFMQRLRSHPLYEYAARNWGHHARRASKLRQGATEFLECKMKMSAALQVQATDRDRFDPLYALFCSSRVTGLHLAASFGIQETVGALLAKGVDADPKNYDGQTPLLCAAQGGHEAAVKLLLATPSVNVNSADNRGDTPLFWAAERGHQSVTKLLLAVPNIDLNSGDRYGLAPLAMAARKGHEAIVKLLLAMPDIDVNLRGFGGEAPLSIAAREGHEAIVKLLLAMPTTDVNLRGSRGETPLFIAAEHGHEAITKLLLAISTISPSPENEDGETPLSVAAQKGHEAIVKLLLAMPGIGLNSKNKGGDTPLCRAIQWRHEAVVKLLLAMPGVDVDSVDNSGRTPLFSALWEGGEATVKMLLAMPGIRPDFKDCDGRTPLSRAAGGGHEAIARLLLATAAVDPDSKDKSGLTPLWWAVAAGHEAVAKLLLATPGVGLYPRDQMNQTPLSLAVQNGHEGIVKLLTAMPRVDVSCKDNTGRAPLSWAAVKGHEAIAKLLLATTFVEPDRKDADGRTALSCAAARGHEAIVKLLLDTAGVNPDSKDPTGQTPLALAAANGHAAVVKLLLATERVVPNSQDQEGRTPLSQAKYYRHEAVVELLADKRKFKSWEHYNAAVARRRHDSGYYC</sequence>
<evidence type="ECO:0000256" key="2">
    <source>
        <dbReference type="ARBA" id="ARBA00023043"/>
    </source>
</evidence>
<dbReference type="InterPro" id="IPR056884">
    <property type="entry name" value="NPHP3-like_N"/>
</dbReference>
<evidence type="ECO:0000313" key="6">
    <source>
        <dbReference type="EMBL" id="KAH6603497.1"/>
    </source>
</evidence>
<dbReference type="Gene3D" id="3.40.50.300">
    <property type="entry name" value="P-loop containing nucleotide triphosphate hydrolases"/>
    <property type="match status" value="1"/>
</dbReference>
<dbReference type="InterPro" id="IPR035994">
    <property type="entry name" value="Nucleoside_phosphorylase_sf"/>
</dbReference>
<dbReference type="InterPro" id="IPR036770">
    <property type="entry name" value="Ankyrin_rpt-contain_sf"/>
</dbReference>
<feature type="domain" description="Nephrocystin 3-like N-terminal" evidence="5">
    <location>
        <begin position="396"/>
        <end position="561"/>
    </location>
</feature>
<protein>
    <submittedName>
        <fullName evidence="6">Ankyrin repeat</fullName>
    </submittedName>
</protein>
<feature type="repeat" description="ANK" evidence="3">
    <location>
        <begin position="997"/>
        <end position="1018"/>
    </location>
</feature>
<feature type="repeat" description="ANK" evidence="3">
    <location>
        <begin position="895"/>
        <end position="928"/>
    </location>
</feature>
<dbReference type="PANTHER" id="PTHR24198:SF165">
    <property type="entry name" value="ANKYRIN REPEAT-CONTAINING PROTEIN-RELATED"/>
    <property type="match status" value="1"/>
</dbReference>
<evidence type="ECO:0000259" key="5">
    <source>
        <dbReference type="Pfam" id="PF24883"/>
    </source>
</evidence>
<evidence type="ECO:0000256" key="3">
    <source>
        <dbReference type="PROSITE-ProRule" id="PRU00023"/>
    </source>
</evidence>
<feature type="repeat" description="ANK" evidence="3">
    <location>
        <begin position="1167"/>
        <end position="1192"/>
    </location>
</feature>
<evidence type="ECO:0000313" key="7">
    <source>
        <dbReference type="Proteomes" id="UP000827724"/>
    </source>
</evidence>
<keyword evidence="1" id="KW-0677">Repeat</keyword>
<name>A0A9P8QJ23_9HYPO</name>
<reference evidence="6" key="1">
    <citation type="submission" date="2021-08" db="EMBL/GenBank/DDBJ databases">
        <title>Chromosome-Level Trichoderma cornu-damae using Hi-C Data.</title>
        <authorList>
            <person name="Kim C.S."/>
        </authorList>
    </citation>
    <scope>NUCLEOTIDE SEQUENCE</scope>
    <source>
        <strain evidence="6">KA19-0412C</strain>
    </source>
</reference>
<dbReference type="SUPFAM" id="SSF52540">
    <property type="entry name" value="P-loop containing nucleoside triphosphate hydrolases"/>
    <property type="match status" value="1"/>
</dbReference>
<feature type="repeat" description="ANK" evidence="3">
    <location>
        <begin position="862"/>
        <end position="894"/>
    </location>
</feature>
<accession>A0A9P8QJ23</accession>
<evidence type="ECO:0000259" key="4">
    <source>
        <dbReference type="Pfam" id="PF22939"/>
    </source>
</evidence>
<dbReference type="GO" id="GO:0003824">
    <property type="term" value="F:catalytic activity"/>
    <property type="evidence" value="ECO:0007669"/>
    <property type="project" value="InterPro"/>
</dbReference>
<dbReference type="PROSITE" id="PS50297">
    <property type="entry name" value="ANK_REP_REGION"/>
    <property type="match status" value="7"/>
</dbReference>
<organism evidence="6 7">
    <name type="scientific">Trichoderma cornu-damae</name>
    <dbReference type="NCBI Taxonomy" id="654480"/>
    <lineage>
        <taxon>Eukaryota</taxon>
        <taxon>Fungi</taxon>
        <taxon>Dikarya</taxon>
        <taxon>Ascomycota</taxon>
        <taxon>Pezizomycotina</taxon>
        <taxon>Sordariomycetes</taxon>
        <taxon>Hypocreomycetidae</taxon>
        <taxon>Hypocreales</taxon>
        <taxon>Hypocreaceae</taxon>
        <taxon>Trichoderma</taxon>
    </lineage>
</organism>
<dbReference type="SMART" id="SM00248">
    <property type="entry name" value="ANK"/>
    <property type="match status" value="16"/>
</dbReference>
<gene>
    <name evidence="6" type="ORF">Trco_008272</name>
</gene>
<feature type="repeat" description="ANK" evidence="3">
    <location>
        <begin position="1337"/>
        <end position="1358"/>
    </location>
</feature>
<dbReference type="InterPro" id="IPR027417">
    <property type="entry name" value="P-loop_NTPase"/>
</dbReference>
<dbReference type="SUPFAM" id="SSF48403">
    <property type="entry name" value="Ankyrin repeat"/>
    <property type="match status" value="2"/>
</dbReference>
<feature type="repeat" description="ANK" evidence="3">
    <location>
        <begin position="1303"/>
        <end position="1325"/>
    </location>
</feature>
<dbReference type="OrthoDB" id="5142935at2759"/>
<dbReference type="Pfam" id="PF00023">
    <property type="entry name" value="Ank"/>
    <property type="match status" value="3"/>
</dbReference>
<dbReference type="Pfam" id="PF22939">
    <property type="entry name" value="WHD_GPIID"/>
    <property type="match status" value="1"/>
</dbReference>
<evidence type="ECO:0000256" key="1">
    <source>
        <dbReference type="ARBA" id="ARBA00022737"/>
    </source>
</evidence>
<comment type="caution">
    <text evidence="6">The sequence shown here is derived from an EMBL/GenBank/DDBJ whole genome shotgun (WGS) entry which is preliminary data.</text>
</comment>
<dbReference type="Proteomes" id="UP000827724">
    <property type="component" value="Unassembled WGS sequence"/>
</dbReference>
<keyword evidence="7" id="KW-1185">Reference proteome</keyword>
<feature type="repeat" description="ANK" evidence="3">
    <location>
        <begin position="1065"/>
        <end position="1086"/>
    </location>
</feature>
<dbReference type="PANTHER" id="PTHR24198">
    <property type="entry name" value="ANKYRIN REPEAT AND PROTEIN KINASE DOMAIN-CONTAINING PROTEIN"/>
    <property type="match status" value="1"/>
</dbReference>